<dbReference type="EMBL" id="JAPZBR010000008">
    <property type="protein sequence ID" value="KAJ5341356.1"/>
    <property type="molecule type" value="Genomic_DNA"/>
</dbReference>
<dbReference type="PANTHER" id="PTHR37171">
    <property type="entry name" value="SERINE/THREONINE-PROTEIN KINASE YRZF-RELATED"/>
    <property type="match status" value="1"/>
</dbReference>
<accession>A0A9W9QNG3</accession>
<dbReference type="PANTHER" id="PTHR37171:SF1">
    <property type="entry name" value="SERINE_THREONINE-PROTEIN KINASE YRZF-RELATED"/>
    <property type="match status" value="1"/>
</dbReference>
<dbReference type="Gene3D" id="1.10.510.10">
    <property type="entry name" value="Transferase(Phosphotransferase) domain 1"/>
    <property type="match status" value="1"/>
</dbReference>
<reference evidence="1" key="2">
    <citation type="journal article" date="2023" name="IMA Fungus">
        <title>Comparative genomic study of the Penicillium genus elucidates a diverse pangenome and 15 lateral gene transfer events.</title>
        <authorList>
            <person name="Petersen C."/>
            <person name="Sorensen T."/>
            <person name="Nielsen M.R."/>
            <person name="Sondergaard T.E."/>
            <person name="Sorensen J.L."/>
            <person name="Fitzpatrick D.A."/>
            <person name="Frisvad J.C."/>
            <person name="Nielsen K.L."/>
        </authorList>
    </citation>
    <scope>NUCLEOTIDE SEQUENCE</scope>
    <source>
        <strain evidence="1">IBT 35675</strain>
    </source>
</reference>
<name>A0A9W9QNG3_PENBR</name>
<reference evidence="1" key="1">
    <citation type="submission" date="2022-12" db="EMBL/GenBank/DDBJ databases">
        <authorList>
            <person name="Petersen C."/>
        </authorList>
    </citation>
    <scope>NUCLEOTIDE SEQUENCE</scope>
    <source>
        <strain evidence="1">IBT 35675</strain>
    </source>
</reference>
<feature type="non-terminal residue" evidence="1">
    <location>
        <position position="1"/>
    </location>
</feature>
<dbReference type="AlphaFoldDB" id="A0A9W9QNG3"/>
<gene>
    <name evidence="1" type="ORF">N7541_010480</name>
</gene>
<evidence type="ECO:0000313" key="2">
    <source>
        <dbReference type="Proteomes" id="UP001148299"/>
    </source>
</evidence>
<organism evidence="1 2">
    <name type="scientific">Penicillium brevicompactum</name>
    <dbReference type="NCBI Taxonomy" id="5074"/>
    <lineage>
        <taxon>Eukaryota</taxon>
        <taxon>Fungi</taxon>
        <taxon>Dikarya</taxon>
        <taxon>Ascomycota</taxon>
        <taxon>Pezizomycotina</taxon>
        <taxon>Eurotiomycetes</taxon>
        <taxon>Eurotiomycetidae</taxon>
        <taxon>Eurotiales</taxon>
        <taxon>Aspergillaceae</taxon>
        <taxon>Penicillium</taxon>
    </lineage>
</organism>
<keyword evidence="2" id="KW-1185">Reference proteome</keyword>
<dbReference type="InterPro" id="IPR052396">
    <property type="entry name" value="Meiotic_Drive_Suppr_Kinase"/>
</dbReference>
<proteinExistence type="predicted"/>
<evidence type="ECO:0000313" key="1">
    <source>
        <dbReference type="EMBL" id="KAJ5341356.1"/>
    </source>
</evidence>
<dbReference type="Proteomes" id="UP001148299">
    <property type="component" value="Unassembled WGS sequence"/>
</dbReference>
<sequence>MTPALLPSTLLLESIDDIQTLMNQEARELSFADVTFLEKVQESKYSVVFKVLVHGTTCVMKVYHDRASSEHDSPDQEVNLFICESTAYRRLKAKGLCDRGVIPDFYGTITNIQPTLKCLFPMNLDNFSSQYLRELAHILEDIHLAGVLHGDPKPRNMMISRDRGKALWIDFDSAQTFSESLTTRQRAWIEEENEVVDYFVEAL</sequence>
<dbReference type="SUPFAM" id="SSF56112">
    <property type="entry name" value="Protein kinase-like (PK-like)"/>
    <property type="match status" value="1"/>
</dbReference>
<protein>
    <recommendedName>
        <fullName evidence="3">Protein kinase domain-containing protein</fullName>
    </recommendedName>
</protein>
<evidence type="ECO:0008006" key="3">
    <source>
        <dbReference type="Google" id="ProtNLM"/>
    </source>
</evidence>
<comment type="caution">
    <text evidence="1">The sequence shown here is derived from an EMBL/GenBank/DDBJ whole genome shotgun (WGS) entry which is preliminary data.</text>
</comment>
<dbReference type="InterPro" id="IPR011009">
    <property type="entry name" value="Kinase-like_dom_sf"/>
</dbReference>